<dbReference type="InterPro" id="IPR036691">
    <property type="entry name" value="Endo/exonu/phosph_ase_sf"/>
</dbReference>
<reference evidence="2" key="2">
    <citation type="journal article" date="2024" name="Plant">
        <title>Genomic evolution and insights into agronomic trait innovations of Sesamum species.</title>
        <authorList>
            <person name="Miao H."/>
            <person name="Wang L."/>
            <person name="Qu L."/>
            <person name="Liu H."/>
            <person name="Sun Y."/>
            <person name="Le M."/>
            <person name="Wang Q."/>
            <person name="Wei S."/>
            <person name="Zheng Y."/>
            <person name="Lin W."/>
            <person name="Duan Y."/>
            <person name="Cao H."/>
            <person name="Xiong S."/>
            <person name="Wang X."/>
            <person name="Wei L."/>
            <person name="Li C."/>
            <person name="Ma Q."/>
            <person name="Ju M."/>
            <person name="Zhao R."/>
            <person name="Li G."/>
            <person name="Mu C."/>
            <person name="Tian Q."/>
            <person name="Mei H."/>
            <person name="Zhang T."/>
            <person name="Gao T."/>
            <person name="Zhang H."/>
        </authorList>
    </citation>
    <scope>NUCLEOTIDE SEQUENCE</scope>
    <source>
        <strain evidence="2">KEN8</strain>
    </source>
</reference>
<dbReference type="AlphaFoldDB" id="A0AAW2J840"/>
<organism evidence="2">
    <name type="scientific">Sesamum calycinum</name>
    <dbReference type="NCBI Taxonomy" id="2727403"/>
    <lineage>
        <taxon>Eukaryota</taxon>
        <taxon>Viridiplantae</taxon>
        <taxon>Streptophyta</taxon>
        <taxon>Embryophyta</taxon>
        <taxon>Tracheophyta</taxon>
        <taxon>Spermatophyta</taxon>
        <taxon>Magnoliopsida</taxon>
        <taxon>eudicotyledons</taxon>
        <taxon>Gunneridae</taxon>
        <taxon>Pentapetalae</taxon>
        <taxon>asterids</taxon>
        <taxon>lamiids</taxon>
        <taxon>Lamiales</taxon>
        <taxon>Pedaliaceae</taxon>
        <taxon>Sesamum</taxon>
    </lineage>
</organism>
<dbReference type="SUPFAM" id="SSF56219">
    <property type="entry name" value="DNase I-like"/>
    <property type="match status" value="1"/>
</dbReference>
<dbReference type="InterPro" id="IPR005135">
    <property type="entry name" value="Endo/exonuclease/phosphatase"/>
</dbReference>
<dbReference type="PANTHER" id="PTHR35218">
    <property type="entry name" value="RNASE H DOMAIN-CONTAINING PROTEIN"/>
    <property type="match status" value="1"/>
</dbReference>
<dbReference type="PANTHER" id="PTHR35218:SF9">
    <property type="entry name" value="ENDONUCLEASE_EXONUCLEASE_PHOSPHATASE DOMAIN-CONTAINING PROTEIN"/>
    <property type="match status" value="1"/>
</dbReference>
<protein>
    <recommendedName>
        <fullName evidence="1">Endonuclease/exonuclease/phosphatase domain-containing protein</fullName>
    </recommendedName>
</protein>
<comment type="caution">
    <text evidence="2">The sequence shown here is derived from an EMBL/GenBank/DDBJ whole genome shotgun (WGS) entry which is preliminary data.</text>
</comment>
<proteinExistence type="predicted"/>
<dbReference type="Gene3D" id="3.60.10.10">
    <property type="entry name" value="Endonuclease/exonuclease/phosphatase"/>
    <property type="match status" value="1"/>
</dbReference>
<name>A0AAW2J840_9LAMI</name>
<evidence type="ECO:0000259" key="1">
    <source>
        <dbReference type="Pfam" id="PF03372"/>
    </source>
</evidence>
<dbReference type="EMBL" id="JACGWM010001637">
    <property type="protein sequence ID" value="KAL0290511.1"/>
    <property type="molecule type" value="Genomic_DNA"/>
</dbReference>
<sequence>MIKTATWNVRGLNKRDHQGAVTALIEEFKLEIIGLLETRVRDRNAFSIQNNIHRNWQWYSDYNGGPGNRIWVGWNNSKIDIDVLEAHNQIVHCKVTVKATSTRFFHSFVYASNDMVIRRELWNILTRLALTMEDENWIIVGDFNIVMDHSEIRDGSGDNLEAMEEFYDAINESQLFTLPMVGLQFSWHNRSTGTDVCRNA</sequence>
<evidence type="ECO:0000313" key="2">
    <source>
        <dbReference type="EMBL" id="KAL0290511.1"/>
    </source>
</evidence>
<gene>
    <name evidence="2" type="ORF">Scaly_2668400</name>
</gene>
<feature type="domain" description="Endonuclease/exonuclease/phosphatase" evidence="1">
    <location>
        <begin position="5"/>
        <end position="179"/>
    </location>
</feature>
<dbReference type="GO" id="GO:0003824">
    <property type="term" value="F:catalytic activity"/>
    <property type="evidence" value="ECO:0007669"/>
    <property type="project" value="InterPro"/>
</dbReference>
<reference evidence="2" key="1">
    <citation type="submission" date="2020-06" db="EMBL/GenBank/DDBJ databases">
        <authorList>
            <person name="Li T."/>
            <person name="Hu X."/>
            <person name="Zhang T."/>
            <person name="Song X."/>
            <person name="Zhang H."/>
            <person name="Dai N."/>
            <person name="Sheng W."/>
            <person name="Hou X."/>
            <person name="Wei L."/>
        </authorList>
    </citation>
    <scope>NUCLEOTIDE SEQUENCE</scope>
    <source>
        <strain evidence="2">KEN8</strain>
        <tissue evidence="2">Leaf</tissue>
    </source>
</reference>
<dbReference type="Pfam" id="PF03372">
    <property type="entry name" value="Exo_endo_phos"/>
    <property type="match status" value="1"/>
</dbReference>
<accession>A0AAW2J840</accession>